<evidence type="ECO:0000256" key="13">
    <source>
        <dbReference type="ARBA" id="ARBA00022898"/>
    </source>
</evidence>
<evidence type="ECO:0000313" key="23">
    <source>
        <dbReference type="EMBL" id="PRW33004.1"/>
    </source>
</evidence>
<proteinExistence type="inferred from homology"/>
<name>A0A2P6TFX0_CHLSO</name>
<keyword evidence="15" id="KW-0472">Membrane</keyword>
<evidence type="ECO:0000259" key="21">
    <source>
        <dbReference type="Pfam" id="PF00291"/>
    </source>
</evidence>
<comment type="catalytic activity">
    <reaction evidence="18 19">
        <text>(1S,2R)-1-C-(indol-3-yl)glycerol 3-phosphate + L-serine = D-glyceraldehyde 3-phosphate + L-tryptophan + H2O</text>
        <dbReference type="Rhea" id="RHEA:10532"/>
        <dbReference type="ChEBI" id="CHEBI:15377"/>
        <dbReference type="ChEBI" id="CHEBI:33384"/>
        <dbReference type="ChEBI" id="CHEBI:57912"/>
        <dbReference type="ChEBI" id="CHEBI:58866"/>
        <dbReference type="ChEBI" id="CHEBI:59776"/>
        <dbReference type="EC" id="4.2.1.20"/>
    </reaction>
</comment>
<dbReference type="InterPro" id="IPR023026">
    <property type="entry name" value="Trp_synth_beta/beta-like"/>
</dbReference>
<evidence type="ECO:0000256" key="12">
    <source>
        <dbReference type="ARBA" id="ARBA00022833"/>
    </source>
</evidence>
<evidence type="ECO:0000256" key="14">
    <source>
        <dbReference type="ARBA" id="ARBA00022989"/>
    </source>
</evidence>
<feature type="region of interest" description="Disordered" evidence="20">
    <location>
        <begin position="262"/>
        <end position="301"/>
    </location>
</feature>
<dbReference type="GO" id="GO:0005737">
    <property type="term" value="C:cytoplasm"/>
    <property type="evidence" value="ECO:0007669"/>
    <property type="project" value="TreeGrafter"/>
</dbReference>
<dbReference type="GO" id="GO:0016567">
    <property type="term" value="P:protein ubiquitination"/>
    <property type="evidence" value="ECO:0007669"/>
    <property type="project" value="InterPro"/>
</dbReference>
<comment type="caution">
    <text evidence="23">The sequence shown here is derived from an EMBL/GenBank/DDBJ whole genome shotgun (WGS) entry which is preliminary data.</text>
</comment>
<dbReference type="SUPFAM" id="SSF53686">
    <property type="entry name" value="Tryptophan synthase beta subunit-like PLP-dependent enzymes"/>
    <property type="match status" value="1"/>
</dbReference>
<dbReference type="PROSITE" id="PS00168">
    <property type="entry name" value="TRP_SYNTHASE_BETA"/>
    <property type="match status" value="1"/>
</dbReference>
<evidence type="ECO:0000256" key="5">
    <source>
        <dbReference type="ARBA" id="ARBA00022605"/>
    </source>
</evidence>
<keyword evidence="7" id="KW-0812">Transmembrane</keyword>
<evidence type="ECO:0000256" key="6">
    <source>
        <dbReference type="ARBA" id="ARBA00022679"/>
    </source>
</evidence>
<dbReference type="HAMAP" id="MF_00133">
    <property type="entry name" value="Trp_synth_beta"/>
    <property type="match status" value="1"/>
</dbReference>
<evidence type="ECO:0000259" key="22">
    <source>
        <dbReference type="Pfam" id="PF12483"/>
    </source>
</evidence>
<evidence type="ECO:0000256" key="9">
    <source>
        <dbReference type="ARBA" id="ARBA00022771"/>
    </source>
</evidence>
<dbReference type="InterPro" id="IPR006653">
    <property type="entry name" value="Trp_synth_b_CS"/>
</dbReference>
<dbReference type="PANTHER" id="PTHR48077">
    <property type="entry name" value="TRYPTOPHAN SYNTHASE-RELATED"/>
    <property type="match status" value="1"/>
</dbReference>
<evidence type="ECO:0000256" key="18">
    <source>
        <dbReference type="ARBA" id="ARBA00049047"/>
    </source>
</evidence>
<dbReference type="Proteomes" id="UP000239899">
    <property type="component" value="Unassembled WGS sequence"/>
</dbReference>
<dbReference type="InterPro" id="IPR022170">
    <property type="entry name" value="MUL1-like"/>
</dbReference>
<evidence type="ECO:0000256" key="11">
    <source>
        <dbReference type="ARBA" id="ARBA00022822"/>
    </source>
</evidence>
<evidence type="ECO:0000256" key="4">
    <source>
        <dbReference type="ARBA" id="ARBA00004733"/>
    </source>
</evidence>
<evidence type="ECO:0000256" key="20">
    <source>
        <dbReference type="SAM" id="MobiDB-lite"/>
    </source>
</evidence>
<dbReference type="GO" id="GO:0004834">
    <property type="term" value="F:tryptophan synthase activity"/>
    <property type="evidence" value="ECO:0007669"/>
    <property type="project" value="UniProtKB-EC"/>
</dbReference>
<reference evidence="23 24" key="1">
    <citation type="journal article" date="2018" name="Plant J.">
        <title>Genome sequences of Chlorella sorokiniana UTEX 1602 and Micractinium conductrix SAG 241.80: implications to maltose excretion by a green alga.</title>
        <authorList>
            <person name="Arriola M.B."/>
            <person name="Velmurugan N."/>
            <person name="Zhang Y."/>
            <person name="Plunkett M.H."/>
            <person name="Hondzo H."/>
            <person name="Barney B.M."/>
        </authorList>
    </citation>
    <scope>NUCLEOTIDE SEQUENCE [LARGE SCALE GENOMIC DNA]</scope>
    <source>
        <strain evidence="24">UTEX 1602</strain>
    </source>
</reference>
<dbReference type="UniPathway" id="UPA00035">
    <property type="reaction ID" value="UER00044"/>
</dbReference>
<evidence type="ECO:0000256" key="17">
    <source>
        <dbReference type="ARBA" id="ARBA00023239"/>
    </source>
</evidence>
<keyword evidence="14" id="KW-1133">Transmembrane helix</keyword>
<feature type="domain" description="Tryptophan synthase beta chain-like PALP" evidence="21">
    <location>
        <begin position="354"/>
        <end position="683"/>
    </location>
</feature>
<evidence type="ECO:0000256" key="16">
    <source>
        <dbReference type="ARBA" id="ARBA00023141"/>
    </source>
</evidence>
<keyword evidence="16 19" id="KW-0057">Aromatic amino acid biosynthesis</keyword>
<feature type="compositionally biased region" description="Low complexity" evidence="20">
    <location>
        <begin position="265"/>
        <end position="276"/>
    </location>
</feature>
<keyword evidence="10" id="KW-0833">Ubl conjugation pathway</keyword>
<evidence type="ECO:0000256" key="3">
    <source>
        <dbReference type="ARBA" id="ARBA00004141"/>
    </source>
</evidence>
<dbReference type="GO" id="GO:0008270">
    <property type="term" value="F:zinc ion binding"/>
    <property type="evidence" value="ECO:0007669"/>
    <property type="project" value="UniProtKB-KW"/>
</dbReference>
<evidence type="ECO:0000256" key="1">
    <source>
        <dbReference type="ARBA" id="ARBA00000900"/>
    </source>
</evidence>
<keyword evidence="9" id="KW-0863">Zinc-finger</keyword>
<keyword evidence="12" id="KW-0862">Zinc</keyword>
<gene>
    <name evidence="23" type="ORF">C2E21_7982</name>
</gene>
<evidence type="ECO:0000256" key="8">
    <source>
        <dbReference type="ARBA" id="ARBA00022723"/>
    </source>
</evidence>
<dbReference type="GO" id="GO:0061630">
    <property type="term" value="F:ubiquitin protein ligase activity"/>
    <property type="evidence" value="ECO:0007669"/>
    <property type="project" value="UniProtKB-EC"/>
</dbReference>
<dbReference type="PANTHER" id="PTHR48077:SF3">
    <property type="entry name" value="TRYPTOPHAN SYNTHASE"/>
    <property type="match status" value="1"/>
</dbReference>
<comment type="subcellular location">
    <subcellularLocation>
        <location evidence="3">Membrane</location>
        <topology evidence="3">Multi-pass membrane protein</topology>
    </subcellularLocation>
</comment>
<dbReference type="OrthoDB" id="10050244at2759"/>
<dbReference type="EC" id="4.2.1.20" evidence="19"/>
<dbReference type="EMBL" id="LHPG02000018">
    <property type="protein sequence ID" value="PRW33004.1"/>
    <property type="molecule type" value="Genomic_DNA"/>
</dbReference>
<evidence type="ECO:0000256" key="7">
    <source>
        <dbReference type="ARBA" id="ARBA00022692"/>
    </source>
</evidence>
<dbReference type="STRING" id="3076.A0A2P6TFX0"/>
<dbReference type="FunFam" id="3.40.50.1100:FF:000001">
    <property type="entry name" value="Tryptophan synthase beta chain"/>
    <property type="match status" value="1"/>
</dbReference>
<feature type="domain" description="E3 Ubiquitin ligase MUL1-like" evidence="22">
    <location>
        <begin position="87"/>
        <end position="224"/>
    </location>
</feature>
<accession>A0A2P6TFX0</accession>
<keyword evidence="5 19" id="KW-0028">Amino-acid biosynthesis</keyword>
<organism evidence="23 24">
    <name type="scientific">Chlorella sorokiniana</name>
    <name type="common">Freshwater green alga</name>
    <dbReference type="NCBI Taxonomy" id="3076"/>
    <lineage>
        <taxon>Eukaryota</taxon>
        <taxon>Viridiplantae</taxon>
        <taxon>Chlorophyta</taxon>
        <taxon>core chlorophytes</taxon>
        <taxon>Trebouxiophyceae</taxon>
        <taxon>Chlorellales</taxon>
        <taxon>Chlorellaceae</taxon>
        <taxon>Chlorella clade</taxon>
        <taxon>Chlorella</taxon>
    </lineage>
</organism>
<dbReference type="Pfam" id="PF00291">
    <property type="entry name" value="PALP"/>
    <property type="match status" value="1"/>
</dbReference>
<dbReference type="InterPro" id="IPR006654">
    <property type="entry name" value="Trp_synth_beta"/>
</dbReference>
<evidence type="ECO:0000256" key="2">
    <source>
        <dbReference type="ARBA" id="ARBA00001933"/>
    </source>
</evidence>
<keyword evidence="11 19" id="KW-0822">Tryptophan biosynthesis</keyword>
<evidence type="ECO:0000256" key="19">
    <source>
        <dbReference type="RuleBase" id="RU003663"/>
    </source>
</evidence>
<dbReference type="Pfam" id="PF12483">
    <property type="entry name" value="GIDE"/>
    <property type="match status" value="1"/>
</dbReference>
<keyword evidence="8" id="KW-0479">Metal-binding</keyword>
<dbReference type="InterPro" id="IPR001926">
    <property type="entry name" value="TrpB-like_PALP"/>
</dbReference>
<dbReference type="InterPro" id="IPR036052">
    <property type="entry name" value="TrpB-like_PALP_sf"/>
</dbReference>
<evidence type="ECO:0000313" key="24">
    <source>
        <dbReference type="Proteomes" id="UP000239899"/>
    </source>
</evidence>
<dbReference type="Gene3D" id="3.40.50.1100">
    <property type="match status" value="2"/>
</dbReference>
<protein>
    <recommendedName>
        <fullName evidence="19">Tryptophan synthase</fullName>
        <ecNumber evidence="19">4.2.1.20</ecNumber>
    </recommendedName>
</protein>
<comment type="catalytic activity">
    <reaction evidence="1">
        <text>S-ubiquitinyl-[E2 ubiquitin-conjugating enzyme]-L-cysteine + [acceptor protein]-L-lysine = [E2 ubiquitin-conjugating enzyme]-L-cysteine + N(6)-ubiquitinyl-[acceptor protein]-L-lysine.</text>
        <dbReference type="EC" id="2.3.2.27"/>
    </reaction>
</comment>
<dbReference type="FunFam" id="3.40.50.1100:FF:000004">
    <property type="entry name" value="Tryptophan synthase beta chain"/>
    <property type="match status" value="1"/>
</dbReference>
<evidence type="ECO:0000256" key="15">
    <source>
        <dbReference type="ARBA" id="ARBA00023136"/>
    </source>
</evidence>
<dbReference type="CDD" id="cd06446">
    <property type="entry name" value="Trp-synth_B"/>
    <property type="match status" value="1"/>
</dbReference>
<dbReference type="GO" id="GO:0016020">
    <property type="term" value="C:membrane"/>
    <property type="evidence" value="ECO:0007669"/>
    <property type="project" value="UniProtKB-SubCell"/>
</dbReference>
<keyword evidence="6" id="KW-0808">Transferase</keyword>
<comment type="cofactor">
    <cofactor evidence="2 19">
        <name>pyridoxal 5'-phosphate</name>
        <dbReference type="ChEBI" id="CHEBI:597326"/>
    </cofactor>
</comment>
<evidence type="ECO:0000256" key="10">
    <source>
        <dbReference type="ARBA" id="ARBA00022786"/>
    </source>
</evidence>
<sequence>MVLLLPLLTWGGLASCSVGALLALVGVAKGRQARQLSTAVQVDSLAELKQLWALVPILVAVTGRVLSPKPYRCEMSDTDAAIVEMREEKKSERRAGGNAWVADSQLLRETVKESAWALGDGSKAELPVEGGRFADGDYLQMSGDCLIPDNSPQLVRIADGLIGSRSIGVRQAERMLPVGTVLTAVGELSTAVEHPSDFKGAVRRGGKMLVMRQPRDGPFLLSRRPLPEFSDRATMQCTAAAARAQVAGSAASQHLTGGSLRAVPRQQHQQQRGARQMSVQATAAPEKPRLQRPDSTGRFGKYGGKYVPETLIVALQELEDAYAEASKDPAFLAEASKDPAFLAELDALLKDYVGRPSPLYHADRLSEHYRRPDGSRPEIYLKREDLNHTGAHKINNSLGQALLCKRMGKKRIIAETGAGQHGVATATVCARAGLECVVYMGEKDMERQALNVFRMRLLGAEVRPVTSGTRTLKDATSEAIRDWVTNVETTHYILGSVAGPHPFPMMVRDFHACIGRETRRQAQEQWGGKPDILVACVGGGSNAMGLFHEFVDDEDVRMIGVEAGGEGVNTPKHAATMTLGKPGVLHGSYSLLIQDEEGQVVDPHSISAGLDYPGVGPEHSFLKDIGRAEYHAVTDDEALGAFQLVSRLEGIIPALETSHALAFLDKLAPTVPDGTRIVLNCSGRGDKDVTNAAKYLPHLAGGKDVSL</sequence>
<dbReference type="AlphaFoldDB" id="A0A2P6TFX0"/>
<keyword evidence="24" id="KW-1185">Reference proteome</keyword>
<comment type="pathway">
    <text evidence="4 19">Amino-acid biosynthesis; L-tryptophan biosynthesis; L-tryptophan from chorismate: step 5/5.</text>
</comment>
<dbReference type="NCBIfam" id="TIGR00263">
    <property type="entry name" value="trpB"/>
    <property type="match status" value="1"/>
</dbReference>
<keyword evidence="13 19" id="KW-0663">Pyridoxal phosphate</keyword>
<keyword evidence="17 19" id="KW-0456">Lyase</keyword>